<proteinExistence type="predicted"/>
<sequence length="192" mass="20743">MEGTGERGGSRVQSTSASYWLLRCLVKEISVSQPKAPKKIMPQSAFLCGHAPSPRSHLVPATPACCKYSDKMSLSEAQASYSLLISEQVFKICRTCAINKACGTPPARVSLSTPPFKHASPSLSAPLSDALFPLHRWSSSAANISDLKNGRASSPTRIDAARAAKAFKVKERRLSRRCKVASLLQPSRRSTD</sequence>
<dbReference type="EMBL" id="HBIZ01046857">
    <property type="protein sequence ID" value="CAE0777402.1"/>
    <property type="molecule type" value="Transcribed_RNA"/>
</dbReference>
<evidence type="ECO:0000313" key="1">
    <source>
        <dbReference type="EMBL" id="CAE0777402.1"/>
    </source>
</evidence>
<accession>A0A7S4BUK7</accession>
<reference evidence="1" key="1">
    <citation type="submission" date="2021-01" db="EMBL/GenBank/DDBJ databases">
        <authorList>
            <person name="Corre E."/>
            <person name="Pelletier E."/>
            <person name="Niang G."/>
            <person name="Scheremetjew M."/>
            <person name="Finn R."/>
            <person name="Kale V."/>
            <person name="Holt S."/>
            <person name="Cochrane G."/>
            <person name="Meng A."/>
            <person name="Brown T."/>
            <person name="Cohen L."/>
        </authorList>
    </citation>
    <scope>NUCLEOTIDE SEQUENCE</scope>
    <source>
        <strain evidence="1">CCMP645</strain>
    </source>
</reference>
<dbReference type="AlphaFoldDB" id="A0A7S4BUK7"/>
<organism evidence="1">
    <name type="scientific">Chrysotila carterae</name>
    <name type="common">Marine alga</name>
    <name type="synonym">Syracosphaera carterae</name>
    <dbReference type="NCBI Taxonomy" id="13221"/>
    <lineage>
        <taxon>Eukaryota</taxon>
        <taxon>Haptista</taxon>
        <taxon>Haptophyta</taxon>
        <taxon>Prymnesiophyceae</taxon>
        <taxon>Isochrysidales</taxon>
        <taxon>Isochrysidaceae</taxon>
        <taxon>Chrysotila</taxon>
    </lineage>
</organism>
<protein>
    <submittedName>
        <fullName evidence="1">Uncharacterized protein</fullName>
    </submittedName>
</protein>
<gene>
    <name evidence="1" type="ORF">PCAR00345_LOCUS30041</name>
</gene>
<name>A0A7S4BUK7_CHRCT</name>